<dbReference type="Proteomes" id="UP001469365">
    <property type="component" value="Unassembled WGS sequence"/>
</dbReference>
<dbReference type="PROSITE" id="PS50110">
    <property type="entry name" value="RESPONSE_REGULATORY"/>
    <property type="match status" value="1"/>
</dbReference>
<dbReference type="InterPro" id="IPR020449">
    <property type="entry name" value="Tscrpt_reg_AraC-type_HTH"/>
</dbReference>
<evidence type="ECO:0000259" key="11">
    <source>
        <dbReference type="PROSITE" id="PS01124"/>
    </source>
</evidence>
<keyword evidence="9" id="KW-0175">Coiled coil</keyword>
<dbReference type="PRINTS" id="PR00032">
    <property type="entry name" value="HTHARAC"/>
</dbReference>
<dbReference type="Gene3D" id="1.10.10.60">
    <property type="entry name" value="Homeodomain-like"/>
    <property type="match status" value="2"/>
</dbReference>
<evidence type="ECO:0000256" key="8">
    <source>
        <dbReference type="PROSITE-ProRule" id="PRU00169"/>
    </source>
</evidence>
<evidence type="ECO:0000256" key="3">
    <source>
        <dbReference type="ARBA" id="ARBA00022553"/>
    </source>
</evidence>
<keyword evidence="7" id="KW-0804">Transcription</keyword>
<evidence type="ECO:0000259" key="12">
    <source>
        <dbReference type="PROSITE" id="PS50110"/>
    </source>
</evidence>
<dbReference type="Pfam" id="PF12833">
    <property type="entry name" value="HTH_18"/>
    <property type="match status" value="1"/>
</dbReference>
<dbReference type="PROSITE" id="PS01124">
    <property type="entry name" value="HTH_ARAC_FAMILY_2"/>
    <property type="match status" value="1"/>
</dbReference>
<evidence type="ECO:0000256" key="10">
    <source>
        <dbReference type="SAM" id="MobiDB-lite"/>
    </source>
</evidence>
<dbReference type="PANTHER" id="PTHR42713:SF3">
    <property type="entry name" value="TRANSCRIPTIONAL REGULATORY PROTEIN HPTR"/>
    <property type="match status" value="1"/>
</dbReference>
<keyword evidence="2" id="KW-0963">Cytoplasm</keyword>
<feature type="domain" description="HTH araC/xylS-type" evidence="11">
    <location>
        <begin position="178"/>
        <end position="276"/>
    </location>
</feature>
<dbReference type="InterPro" id="IPR001789">
    <property type="entry name" value="Sig_transdc_resp-reg_receiver"/>
</dbReference>
<dbReference type="SMART" id="SM00342">
    <property type="entry name" value="HTH_ARAC"/>
    <property type="match status" value="1"/>
</dbReference>
<dbReference type="SUPFAM" id="SSF52172">
    <property type="entry name" value="CheY-like"/>
    <property type="match status" value="1"/>
</dbReference>
<dbReference type="Gene3D" id="3.40.50.2300">
    <property type="match status" value="1"/>
</dbReference>
<evidence type="ECO:0000313" key="14">
    <source>
        <dbReference type="Proteomes" id="UP001469365"/>
    </source>
</evidence>
<keyword evidence="4" id="KW-0902">Two-component regulatory system</keyword>
<feature type="region of interest" description="Disordered" evidence="10">
    <location>
        <begin position="140"/>
        <end position="165"/>
    </location>
</feature>
<dbReference type="InterPro" id="IPR051552">
    <property type="entry name" value="HptR"/>
</dbReference>
<evidence type="ECO:0000256" key="4">
    <source>
        <dbReference type="ARBA" id="ARBA00023012"/>
    </source>
</evidence>
<dbReference type="CDD" id="cd17536">
    <property type="entry name" value="REC_YesN-like"/>
    <property type="match status" value="1"/>
</dbReference>
<dbReference type="PANTHER" id="PTHR42713">
    <property type="entry name" value="HISTIDINE KINASE-RELATED"/>
    <property type="match status" value="1"/>
</dbReference>
<feature type="compositionally biased region" description="Low complexity" evidence="10">
    <location>
        <begin position="140"/>
        <end position="152"/>
    </location>
</feature>
<keyword evidence="3 8" id="KW-0597">Phosphoprotein</keyword>
<dbReference type="SUPFAM" id="SSF46689">
    <property type="entry name" value="Homeodomain-like"/>
    <property type="match status" value="2"/>
</dbReference>
<keyword evidence="5" id="KW-0805">Transcription regulation</keyword>
<organism evidence="13 14">
    <name type="scientific">Paenibacillus filicis</name>
    <dbReference type="NCBI Taxonomy" id="669464"/>
    <lineage>
        <taxon>Bacteria</taxon>
        <taxon>Bacillati</taxon>
        <taxon>Bacillota</taxon>
        <taxon>Bacilli</taxon>
        <taxon>Bacillales</taxon>
        <taxon>Paenibacillaceae</taxon>
        <taxon>Paenibacillus</taxon>
    </lineage>
</organism>
<evidence type="ECO:0000256" key="7">
    <source>
        <dbReference type="ARBA" id="ARBA00023163"/>
    </source>
</evidence>
<dbReference type="Pfam" id="PF00072">
    <property type="entry name" value="Response_reg"/>
    <property type="match status" value="1"/>
</dbReference>
<evidence type="ECO:0000256" key="1">
    <source>
        <dbReference type="ARBA" id="ARBA00004496"/>
    </source>
</evidence>
<keyword evidence="6" id="KW-0238">DNA-binding</keyword>
<protein>
    <submittedName>
        <fullName evidence="13">Response regulator</fullName>
    </submittedName>
</protein>
<evidence type="ECO:0000256" key="9">
    <source>
        <dbReference type="SAM" id="Coils"/>
    </source>
</evidence>
<evidence type="ECO:0000256" key="5">
    <source>
        <dbReference type="ARBA" id="ARBA00023015"/>
    </source>
</evidence>
<reference evidence="13 14" key="1">
    <citation type="submission" date="2024-04" db="EMBL/GenBank/DDBJ databases">
        <title>draft genome sequnece of Paenibacillus filicis.</title>
        <authorList>
            <person name="Kim D.-U."/>
        </authorList>
    </citation>
    <scope>NUCLEOTIDE SEQUENCE [LARGE SCALE GENOMIC DNA]</scope>
    <source>
        <strain evidence="13 14">KACC14197</strain>
    </source>
</reference>
<comment type="caution">
    <text evidence="13">The sequence shown here is derived from an EMBL/GenBank/DDBJ whole genome shotgun (WGS) entry which is preliminary data.</text>
</comment>
<dbReference type="EMBL" id="JBBPCC010000016">
    <property type="protein sequence ID" value="MEK8130770.1"/>
    <property type="molecule type" value="Genomic_DNA"/>
</dbReference>
<gene>
    <name evidence="13" type="ORF">WMW72_22955</name>
</gene>
<dbReference type="RefSeq" id="WP_341417904.1">
    <property type="nucleotide sequence ID" value="NZ_JBBPCC010000016.1"/>
</dbReference>
<name>A0ABU9DRQ3_9BACL</name>
<feature type="coiled-coil region" evidence="9">
    <location>
        <begin position="109"/>
        <end position="136"/>
    </location>
</feature>
<comment type="subcellular location">
    <subcellularLocation>
        <location evidence="1">Cytoplasm</location>
    </subcellularLocation>
</comment>
<evidence type="ECO:0000313" key="13">
    <source>
        <dbReference type="EMBL" id="MEK8130770.1"/>
    </source>
</evidence>
<proteinExistence type="predicted"/>
<evidence type="ECO:0000256" key="2">
    <source>
        <dbReference type="ARBA" id="ARBA00022490"/>
    </source>
</evidence>
<feature type="modified residue" description="4-aspartylphosphate" evidence="8">
    <location>
        <position position="55"/>
    </location>
</feature>
<keyword evidence="14" id="KW-1185">Reference proteome</keyword>
<evidence type="ECO:0000256" key="6">
    <source>
        <dbReference type="ARBA" id="ARBA00023125"/>
    </source>
</evidence>
<dbReference type="InterPro" id="IPR011006">
    <property type="entry name" value="CheY-like_superfamily"/>
</dbReference>
<dbReference type="SMART" id="SM00448">
    <property type="entry name" value="REC"/>
    <property type="match status" value="1"/>
</dbReference>
<dbReference type="InterPro" id="IPR018060">
    <property type="entry name" value="HTH_AraC"/>
</dbReference>
<feature type="domain" description="Response regulatory" evidence="12">
    <location>
        <begin position="3"/>
        <end position="120"/>
    </location>
</feature>
<dbReference type="InterPro" id="IPR009057">
    <property type="entry name" value="Homeodomain-like_sf"/>
</dbReference>
<sequence>MYQVLIADDETLDLEGMKTFIPWHSLGMEIVGAVTSGFSGCELMERERVDVLVTDVNMPNMSGLELARRVRERYPDVRVVFVSGYRDFQYVKEALALQAYSYVLKPVDDAELIASLDRIRSDLDEAQERERELLRIRTGAGSARAQAASPAPEGGRAAEGELPERPAACGGKNARLIREVTGYMQERLDQPLTLREAADKFGFSPNYLGQLFKEGSGQTFNECLVALRMERAGELLRDPKLRIYEVAGQVGYRYMPYFSKQFKEAYGMTPVEFRNGL</sequence>
<accession>A0ABU9DRQ3</accession>